<dbReference type="InterPro" id="IPR036986">
    <property type="entry name" value="S4_RNA-bd_sf"/>
</dbReference>
<dbReference type="GO" id="GO:0003735">
    <property type="term" value="F:structural constituent of ribosome"/>
    <property type="evidence" value="ECO:0007669"/>
    <property type="project" value="InterPro"/>
</dbReference>
<dbReference type="AlphaFoldDB" id="A0A930UDA3"/>
<evidence type="ECO:0000256" key="2">
    <source>
        <dbReference type="ARBA" id="ARBA00022730"/>
    </source>
</evidence>
<evidence type="ECO:0000256" key="1">
    <source>
        <dbReference type="ARBA" id="ARBA00007465"/>
    </source>
</evidence>
<dbReference type="InterPro" id="IPR022801">
    <property type="entry name" value="Ribosomal_uS4"/>
</dbReference>
<dbReference type="InterPro" id="IPR002942">
    <property type="entry name" value="S4_RNA-bd"/>
</dbReference>
<sequence>MAKYLGPKLRLSRREGEDLGFKSGVRPIEQKCNLKTKPGEPPRNIRPRASDYQSHLRAKQKMRRYYGLLEKQFRNYYLKAAKAKGDTGSNLIDMLERRLDNVVYRLGFARTRAEARQIVSHKLITVDGAPVNIASYQVGDGQTVAVAPKARGYARIKDAQAVAAQQRPDYEWLRPDVDACAGTLVAAPDKTMLGVFFDEGMVIEYYSK</sequence>
<dbReference type="Gene3D" id="3.10.290.10">
    <property type="entry name" value="RNA-binding S4 domain"/>
    <property type="match status" value="1"/>
</dbReference>
<evidence type="ECO:0000256" key="5">
    <source>
        <dbReference type="ARBA" id="ARBA00023274"/>
    </source>
</evidence>
<evidence type="ECO:0000256" key="8">
    <source>
        <dbReference type="RuleBase" id="RU003699"/>
    </source>
</evidence>
<feature type="domain" description="RNA-binding S4" evidence="9">
    <location>
        <begin position="97"/>
        <end position="157"/>
    </location>
</feature>
<evidence type="ECO:0000256" key="3">
    <source>
        <dbReference type="ARBA" id="ARBA00022884"/>
    </source>
</evidence>
<dbReference type="EMBL" id="JADHEI010000052">
    <property type="protein sequence ID" value="MBF2735785.1"/>
    <property type="molecule type" value="Genomic_DNA"/>
</dbReference>
<keyword evidence="3 7" id="KW-0694">RNA-binding</keyword>
<dbReference type="NCBIfam" id="NF003717">
    <property type="entry name" value="PRK05327.1"/>
    <property type="match status" value="1"/>
</dbReference>
<feature type="domain" description="Small ribosomal subunit protein uS4 N-terminal" evidence="10">
    <location>
        <begin position="3"/>
        <end position="96"/>
    </location>
</feature>
<dbReference type="HAMAP" id="MF_01306_B">
    <property type="entry name" value="Ribosomal_uS4_B"/>
    <property type="match status" value="1"/>
</dbReference>
<dbReference type="NCBIfam" id="TIGR01017">
    <property type="entry name" value="rpsD_bact"/>
    <property type="match status" value="1"/>
</dbReference>
<keyword evidence="4 7" id="KW-0689">Ribosomal protein</keyword>
<dbReference type="CDD" id="cd00165">
    <property type="entry name" value="S4"/>
    <property type="match status" value="1"/>
</dbReference>
<protein>
    <recommendedName>
        <fullName evidence="6 7">Small ribosomal subunit protein uS4</fullName>
    </recommendedName>
</protein>
<dbReference type="GO" id="GO:0019843">
    <property type="term" value="F:rRNA binding"/>
    <property type="evidence" value="ECO:0007669"/>
    <property type="project" value="UniProtKB-UniRule"/>
</dbReference>
<evidence type="ECO:0000259" key="9">
    <source>
        <dbReference type="SMART" id="SM00363"/>
    </source>
</evidence>
<dbReference type="Proteomes" id="UP000604381">
    <property type="component" value="Unassembled WGS sequence"/>
</dbReference>
<comment type="function">
    <text evidence="7">One of the primary rRNA binding proteins, it binds directly to 16S rRNA where it nucleates assembly of the body of the 30S subunit.</text>
</comment>
<dbReference type="GO" id="GO:0015935">
    <property type="term" value="C:small ribosomal subunit"/>
    <property type="evidence" value="ECO:0007669"/>
    <property type="project" value="InterPro"/>
</dbReference>
<keyword evidence="2 7" id="KW-0699">rRNA-binding</keyword>
<keyword evidence="12" id="KW-1185">Reference proteome</keyword>
<organism evidence="11 12">
    <name type="scientific">Candidatus Amphirhobacter heronislandensis</name>
    <dbReference type="NCBI Taxonomy" id="1732024"/>
    <lineage>
        <taxon>Bacteria</taxon>
        <taxon>Pseudomonadati</taxon>
        <taxon>Pseudomonadota</taxon>
        <taxon>Gammaproteobacteria</taxon>
        <taxon>Candidatus Tethybacterales</taxon>
        <taxon>Candidatus Tethybacteraceae</taxon>
        <taxon>Candidatus Amphirhobacter</taxon>
    </lineage>
</organism>
<dbReference type="PROSITE" id="PS50889">
    <property type="entry name" value="S4"/>
    <property type="match status" value="1"/>
</dbReference>
<evidence type="ECO:0000313" key="12">
    <source>
        <dbReference type="Proteomes" id="UP000604381"/>
    </source>
</evidence>
<dbReference type="Pfam" id="PF00163">
    <property type="entry name" value="Ribosomal_S4"/>
    <property type="match status" value="1"/>
</dbReference>
<comment type="function">
    <text evidence="7">With S5 and S12 plays an important role in translational accuracy.</text>
</comment>
<dbReference type="PANTHER" id="PTHR11831">
    <property type="entry name" value="30S 40S RIBOSOMAL PROTEIN"/>
    <property type="match status" value="1"/>
</dbReference>
<evidence type="ECO:0000313" key="11">
    <source>
        <dbReference type="EMBL" id="MBF2735785.1"/>
    </source>
</evidence>
<accession>A0A930UDA3</accession>
<dbReference type="Pfam" id="PF01479">
    <property type="entry name" value="S4"/>
    <property type="match status" value="1"/>
</dbReference>
<evidence type="ECO:0000256" key="4">
    <source>
        <dbReference type="ARBA" id="ARBA00022980"/>
    </source>
</evidence>
<comment type="similarity">
    <text evidence="1 7 8">Belongs to the universal ribosomal protein uS4 family.</text>
</comment>
<dbReference type="FunFam" id="3.10.290.10:FF:000001">
    <property type="entry name" value="30S ribosomal protein S4"/>
    <property type="match status" value="1"/>
</dbReference>
<comment type="subunit">
    <text evidence="7">Part of the 30S ribosomal subunit. Contacts protein S5. The interaction surface between S4 and S5 is involved in control of translational fidelity.</text>
</comment>
<dbReference type="SMART" id="SM00363">
    <property type="entry name" value="S4"/>
    <property type="match status" value="1"/>
</dbReference>
<evidence type="ECO:0000256" key="7">
    <source>
        <dbReference type="HAMAP-Rule" id="MF_01306"/>
    </source>
</evidence>
<gene>
    <name evidence="7 11" type="primary">rpsD</name>
    <name evidence="11" type="ORF">ISN26_06925</name>
</gene>
<evidence type="ECO:0000256" key="6">
    <source>
        <dbReference type="ARBA" id="ARBA00035254"/>
    </source>
</evidence>
<dbReference type="SUPFAM" id="SSF55174">
    <property type="entry name" value="Alpha-L RNA-binding motif"/>
    <property type="match status" value="1"/>
</dbReference>
<dbReference type="InterPro" id="IPR005709">
    <property type="entry name" value="Ribosomal_uS4_bac-type"/>
</dbReference>
<dbReference type="GO" id="GO:0042274">
    <property type="term" value="P:ribosomal small subunit biogenesis"/>
    <property type="evidence" value="ECO:0007669"/>
    <property type="project" value="TreeGrafter"/>
</dbReference>
<dbReference type="InterPro" id="IPR018079">
    <property type="entry name" value="Ribosomal_uS4_CS"/>
</dbReference>
<dbReference type="Gene3D" id="1.10.1050.10">
    <property type="entry name" value="Ribosomal Protein S4 Delta 41, Chain A, domain 1"/>
    <property type="match status" value="1"/>
</dbReference>
<dbReference type="PANTHER" id="PTHR11831:SF4">
    <property type="entry name" value="SMALL RIBOSOMAL SUBUNIT PROTEIN US4M"/>
    <property type="match status" value="1"/>
</dbReference>
<proteinExistence type="inferred from homology"/>
<dbReference type="InterPro" id="IPR001912">
    <property type="entry name" value="Ribosomal_uS4_N"/>
</dbReference>
<dbReference type="SMART" id="SM01390">
    <property type="entry name" value="Ribosomal_S4"/>
    <property type="match status" value="1"/>
</dbReference>
<keyword evidence="5 7" id="KW-0687">Ribonucleoprotein</keyword>
<reference evidence="11" key="1">
    <citation type="submission" date="2020-10" db="EMBL/GenBank/DDBJ databases">
        <title>An improved Amphimedon queenslandica hologenome assembly reveals how three proteobacterial symbionts can extend the metabolic phenotypic of their marine sponge host.</title>
        <authorList>
            <person name="Degnan B."/>
            <person name="Degnan S."/>
            <person name="Xiang X."/>
        </authorList>
    </citation>
    <scope>NUCLEOTIDE SEQUENCE</scope>
    <source>
        <strain evidence="11">AqS2</strain>
    </source>
</reference>
<dbReference type="GO" id="GO:0006412">
    <property type="term" value="P:translation"/>
    <property type="evidence" value="ECO:0007669"/>
    <property type="project" value="UniProtKB-UniRule"/>
</dbReference>
<name>A0A930UDA3_9GAMM</name>
<comment type="caution">
    <text evidence="11">The sequence shown here is derived from an EMBL/GenBank/DDBJ whole genome shotgun (WGS) entry which is preliminary data.</text>
</comment>
<dbReference type="PROSITE" id="PS00632">
    <property type="entry name" value="RIBOSOMAL_S4"/>
    <property type="match status" value="1"/>
</dbReference>
<evidence type="ECO:0000259" key="10">
    <source>
        <dbReference type="SMART" id="SM01390"/>
    </source>
</evidence>